<keyword evidence="2" id="KW-1185">Reference proteome</keyword>
<gene>
    <name evidence="1" type="ORF">ACFOZ9_16430</name>
</gene>
<dbReference type="PANTHER" id="PTHR36931:SF1">
    <property type="entry name" value="UPF0153 PROTEIN YEIW"/>
    <property type="match status" value="1"/>
</dbReference>
<dbReference type="RefSeq" id="WP_380041649.1">
    <property type="nucleotide sequence ID" value="NZ_JBHSEH010000024.1"/>
</dbReference>
<evidence type="ECO:0000313" key="2">
    <source>
        <dbReference type="Proteomes" id="UP001595998"/>
    </source>
</evidence>
<proteinExistence type="predicted"/>
<dbReference type="InterPro" id="IPR052572">
    <property type="entry name" value="UPF0153_domain"/>
</dbReference>
<accession>A0ABV8XSE4</accession>
<protein>
    <submittedName>
        <fullName evidence="1">YkgJ family cysteine cluster protein</fullName>
    </submittedName>
</protein>
<dbReference type="Proteomes" id="UP001595998">
    <property type="component" value="Unassembled WGS sequence"/>
</dbReference>
<name>A0ABV8XSE4_9DEIO</name>
<organism evidence="1 2">
    <name type="scientific">Deinococcus navajonensis</name>
    <dbReference type="NCBI Taxonomy" id="309884"/>
    <lineage>
        <taxon>Bacteria</taxon>
        <taxon>Thermotogati</taxon>
        <taxon>Deinococcota</taxon>
        <taxon>Deinococci</taxon>
        <taxon>Deinococcales</taxon>
        <taxon>Deinococcaceae</taxon>
        <taxon>Deinococcus</taxon>
    </lineage>
</organism>
<comment type="caution">
    <text evidence="1">The sequence shown here is derived from an EMBL/GenBank/DDBJ whole genome shotgun (WGS) entry which is preliminary data.</text>
</comment>
<dbReference type="PANTHER" id="PTHR36931">
    <property type="entry name" value="UPF0153 PROTEIN YEIW"/>
    <property type="match status" value="1"/>
</dbReference>
<dbReference type="EMBL" id="JBHSEH010000024">
    <property type="protein sequence ID" value="MFC4427806.1"/>
    <property type="molecule type" value="Genomic_DNA"/>
</dbReference>
<evidence type="ECO:0000313" key="1">
    <source>
        <dbReference type="EMBL" id="MFC4427806.1"/>
    </source>
</evidence>
<reference evidence="2" key="1">
    <citation type="journal article" date="2019" name="Int. J. Syst. Evol. Microbiol.">
        <title>The Global Catalogue of Microorganisms (GCM) 10K type strain sequencing project: providing services to taxonomists for standard genome sequencing and annotation.</title>
        <authorList>
            <consortium name="The Broad Institute Genomics Platform"/>
            <consortium name="The Broad Institute Genome Sequencing Center for Infectious Disease"/>
            <person name="Wu L."/>
            <person name="Ma J."/>
        </authorList>
    </citation>
    <scope>NUCLEOTIDE SEQUENCE [LARGE SCALE GENOMIC DNA]</scope>
    <source>
        <strain evidence="2">CCUG 56029</strain>
    </source>
</reference>
<sequence length="115" mass="12511">MPDRFVAPPEYAPRSPLTTECSGCGACCAAPDIHALQKPLGVACLNLGADCRCAVYLSRPAVCRNYQADWVCGEVAPLPTLEARVRRFLEIYGLTAEVEARRSEGLQGLNRDRSD</sequence>